<dbReference type="GO" id="GO:0008270">
    <property type="term" value="F:zinc ion binding"/>
    <property type="evidence" value="ECO:0007669"/>
    <property type="project" value="UniProtKB-KW"/>
</dbReference>
<evidence type="ECO:0000256" key="6">
    <source>
        <dbReference type="ARBA" id="ARBA00022679"/>
    </source>
</evidence>
<evidence type="ECO:0000256" key="12">
    <source>
        <dbReference type="PROSITE-ProRule" id="PRU00175"/>
    </source>
</evidence>
<dbReference type="SMART" id="SM00184">
    <property type="entry name" value="RING"/>
    <property type="match status" value="3"/>
</dbReference>
<evidence type="ECO:0000256" key="5">
    <source>
        <dbReference type="ARBA" id="ARBA00012251"/>
    </source>
</evidence>
<dbReference type="GO" id="GO:0061630">
    <property type="term" value="F:ubiquitin protein ligase activity"/>
    <property type="evidence" value="ECO:0007669"/>
    <property type="project" value="UniProtKB-EC"/>
</dbReference>
<dbReference type="InterPro" id="IPR044066">
    <property type="entry name" value="TRIAD_supradom"/>
</dbReference>
<dbReference type="PROSITE" id="PS50908">
    <property type="entry name" value="RWD"/>
    <property type="match status" value="1"/>
</dbReference>
<evidence type="ECO:0000313" key="17">
    <source>
        <dbReference type="EMBL" id="JAG97435.1"/>
    </source>
</evidence>
<dbReference type="CDD" id="cd23820">
    <property type="entry name" value="RWD_RNF14"/>
    <property type="match status" value="1"/>
</dbReference>
<comment type="catalytic activity">
    <reaction evidence="1">
        <text>[E2 ubiquitin-conjugating enzyme]-S-ubiquitinyl-L-cysteine + [acceptor protein]-L-lysine = [E2 ubiquitin-conjugating enzyme]-L-cysteine + [acceptor protein]-N(6)-ubiquitinyl-L-lysine.</text>
        <dbReference type="EC" id="2.3.2.31"/>
    </reaction>
</comment>
<dbReference type="FunFam" id="3.30.40.10:FF:000358">
    <property type="entry name" value="RBR-type E3 ubiquitin transferase"/>
    <property type="match status" value="1"/>
</dbReference>
<comment type="function">
    <text evidence="3">Might act as an E3 ubiquitin-protein ligase, or as part of E3 complex, which accepts ubiquitin from specific E2 ubiquitin-conjugating enzymes and then transfers it to substrates.</text>
</comment>
<protein>
    <recommendedName>
        <fullName evidence="5">RBR-type E3 ubiquitin transferase</fullName>
        <ecNumber evidence="5">2.3.2.31</ecNumber>
    </recommendedName>
</protein>
<dbReference type="SUPFAM" id="SSF54495">
    <property type="entry name" value="UBC-like"/>
    <property type="match status" value="1"/>
</dbReference>
<comment type="similarity">
    <text evidence="4">Belongs to the RBR family. Ariadne subfamily.</text>
</comment>
<evidence type="ECO:0000256" key="1">
    <source>
        <dbReference type="ARBA" id="ARBA00001798"/>
    </source>
</evidence>
<keyword evidence="11" id="KW-0862">Zinc</keyword>
<keyword evidence="9 12" id="KW-0863">Zinc-finger</keyword>
<feature type="domain" description="RWD" evidence="15">
    <location>
        <begin position="59"/>
        <end position="205"/>
    </location>
</feature>
<dbReference type="InterPro" id="IPR031127">
    <property type="entry name" value="E3_UB_ligase_RBR"/>
</dbReference>
<dbReference type="GO" id="GO:0016567">
    <property type="term" value="P:protein ubiquitination"/>
    <property type="evidence" value="ECO:0007669"/>
    <property type="project" value="InterPro"/>
</dbReference>
<dbReference type="Gene3D" id="1.20.120.1750">
    <property type="match status" value="1"/>
</dbReference>
<evidence type="ECO:0000256" key="10">
    <source>
        <dbReference type="ARBA" id="ARBA00022786"/>
    </source>
</evidence>
<organism evidence="17">
    <name type="scientific">Araucaria cunninghamii</name>
    <name type="common">Hoop pine</name>
    <name type="synonym">Moreton Bay pine</name>
    <dbReference type="NCBI Taxonomy" id="56994"/>
    <lineage>
        <taxon>Eukaryota</taxon>
        <taxon>Viridiplantae</taxon>
        <taxon>Streptophyta</taxon>
        <taxon>Embryophyta</taxon>
        <taxon>Tracheophyta</taxon>
        <taxon>Spermatophyta</taxon>
        <taxon>Pinopsida</taxon>
        <taxon>Pinidae</taxon>
        <taxon>Conifers II</taxon>
        <taxon>Araucariales</taxon>
        <taxon>Araucariaceae</taxon>
        <taxon>Araucaria</taxon>
    </lineage>
</organism>
<evidence type="ECO:0000256" key="8">
    <source>
        <dbReference type="ARBA" id="ARBA00022737"/>
    </source>
</evidence>
<dbReference type="SMART" id="SM00591">
    <property type="entry name" value="RWD"/>
    <property type="match status" value="1"/>
</dbReference>
<evidence type="ECO:0000256" key="11">
    <source>
        <dbReference type="ARBA" id="ARBA00022833"/>
    </source>
</evidence>
<reference evidence="17" key="1">
    <citation type="submission" date="2015-03" db="EMBL/GenBank/DDBJ databases">
        <title>A transcriptome of Araucaria cunninghamii, an australian fine timber species.</title>
        <authorList>
            <person name="Jing Yi C.J.Y."/>
            <person name="Yin San L.Y.S."/>
            <person name="Abdul Karim S.S."/>
            <person name="Wan Azmi N.N."/>
            <person name="Hercus R.R."/>
            <person name="Croft L.L."/>
        </authorList>
    </citation>
    <scope>NUCLEOTIDE SEQUENCE</scope>
    <source>
        <strain evidence="17">MI0301</strain>
        <tissue evidence="17">Leaf</tissue>
    </source>
</reference>
<dbReference type="InterPro" id="IPR013083">
    <property type="entry name" value="Znf_RING/FYVE/PHD"/>
</dbReference>
<evidence type="ECO:0000256" key="7">
    <source>
        <dbReference type="ARBA" id="ARBA00022723"/>
    </source>
</evidence>
<dbReference type="CDD" id="cd20336">
    <property type="entry name" value="Rcat_RBR"/>
    <property type="match status" value="1"/>
</dbReference>
<dbReference type="EC" id="2.3.2.31" evidence="5"/>
<dbReference type="PROSITE" id="PS50089">
    <property type="entry name" value="ZF_RING_2"/>
    <property type="match status" value="1"/>
</dbReference>
<dbReference type="InterPro" id="IPR006575">
    <property type="entry name" value="RWD_dom"/>
</dbReference>
<accession>A0A0D6R6B6</accession>
<evidence type="ECO:0000259" key="15">
    <source>
        <dbReference type="PROSITE" id="PS50908"/>
    </source>
</evidence>
<evidence type="ECO:0000259" key="16">
    <source>
        <dbReference type="PROSITE" id="PS51873"/>
    </source>
</evidence>
<evidence type="ECO:0000259" key="14">
    <source>
        <dbReference type="PROSITE" id="PS50089"/>
    </source>
</evidence>
<keyword evidence="10" id="KW-0833">Ubl conjugation pathway</keyword>
<dbReference type="PANTHER" id="PTHR11685">
    <property type="entry name" value="RBR FAMILY RING FINGER AND IBR DOMAIN-CONTAINING"/>
    <property type="match status" value="1"/>
</dbReference>
<dbReference type="CDD" id="cd20341">
    <property type="entry name" value="BRcat_RBR_RNF14"/>
    <property type="match status" value="1"/>
</dbReference>
<dbReference type="Pfam" id="PF01485">
    <property type="entry name" value="IBR"/>
    <property type="match status" value="1"/>
</dbReference>
<proteinExistence type="inferred from homology"/>
<dbReference type="Gene3D" id="3.10.110.10">
    <property type="entry name" value="Ubiquitin Conjugating Enzyme"/>
    <property type="match status" value="1"/>
</dbReference>
<dbReference type="Pfam" id="PF14634">
    <property type="entry name" value="zf-RING_5"/>
    <property type="match status" value="1"/>
</dbReference>
<dbReference type="InterPro" id="IPR016135">
    <property type="entry name" value="UBQ-conjugating_enzyme/RWD"/>
</dbReference>
<feature type="compositionally biased region" description="Basic and acidic residues" evidence="13">
    <location>
        <begin position="7"/>
        <end position="21"/>
    </location>
</feature>
<dbReference type="SUPFAM" id="SSF57850">
    <property type="entry name" value="RING/U-box"/>
    <property type="match status" value="4"/>
</dbReference>
<evidence type="ECO:0000256" key="2">
    <source>
        <dbReference type="ARBA" id="ARBA00001947"/>
    </source>
</evidence>
<dbReference type="Pfam" id="PF26200">
    <property type="entry name" value="Rcat_RNF216"/>
    <property type="match status" value="1"/>
</dbReference>
<comment type="cofactor">
    <cofactor evidence="2">
        <name>Zn(2+)</name>
        <dbReference type="ChEBI" id="CHEBI:29105"/>
    </cofactor>
</comment>
<dbReference type="InterPro" id="IPR002867">
    <property type="entry name" value="IBR_dom"/>
</dbReference>
<dbReference type="Gene3D" id="3.30.40.10">
    <property type="entry name" value="Zinc/RING finger domain, C3HC4 (zinc finger)"/>
    <property type="match status" value="1"/>
</dbReference>
<dbReference type="SMART" id="SM00647">
    <property type="entry name" value="IBR"/>
    <property type="match status" value="3"/>
</dbReference>
<sequence length="564" mass="64600">MENNLEVENKKGTSGSKEEDYKQRDIASIVKKMKKLSLSISEPQLSESQIEMSDQEQEDEVLALKAIYGDDMLVFEREVGSRRAFKISIHVEIPENIDITMKLPPFSNGHEPSGTMSRSSLRDNTLAGNTYTFRVQHLPPIVLTCVLPKSYPFYMPPQFTILAYWLDSGNICKLCNALDNIWSEDQGQVVLYKWAEWLRSSSLPALGFNHEVLLDPYGMQTKADGRAISGCSSPNVDIPRLMQYNDEKNNEVFCSTFYMCNICFTEYPGTEFVRLKCQHFFCWKCMEAYSHVLVRDGTVNKLNCPDPKCGASIPPGLLKRLLGDETFERWESLLLQKTLDSMTDVAYCPRCEAVCLEDEDNHAQCPKCFYSFCSLCRDRRHVGQTCMTPEMRLRILQERQSSSQLGSEQRKREQELINELLSVKQILRDAKQCPSCKMAISKTEGCNKMICYNCGQYFCYRCNEAISGYDHFSGGSCVLFEQEEIQNWERAMNDRQLQGLAQVELWPQLGRPCPNCGQMNVKQGNNNHIFCWSCQNHFCALCHKVVRRSSDHYGPRGCKQHTAD</sequence>
<dbReference type="PROSITE" id="PS51873">
    <property type="entry name" value="TRIAD"/>
    <property type="match status" value="1"/>
</dbReference>
<feature type="domain" description="RING-type" evidence="16">
    <location>
        <begin position="256"/>
        <end position="481"/>
    </location>
</feature>
<dbReference type="InterPro" id="IPR001841">
    <property type="entry name" value="Znf_RING"/>
</dbReference>
<feature type="region of interest" description="Disordered" evidence="13">
    <location>
        <begin position="1"/>
        <end position="21"/>
    </location>
</feature>
<keyword evidence="6" id="KW-0808">Transferase</keyword>
<evidence type="ECO:0000256" key="9">
    <source>
        <dbReference type="ARBA" id="ARBA00022771"/>
    </source>
</evidence>
<dbReference type="InterPro" id="IPR017907">
    <property type="entry name" value="Znf_RING_CS"/>
</dbReference>
<dbReference type="FunFam" id="1.20.120.1750:FF:000029">
    <property type="entry name" value="RBR-type E3 ubiquitin transferase"/>
    <property type="match status" value="1"/>
</dbReference>
<evidence type="ECO:0000256" key="3">
    <source>
        <dbReference type="ARBA" id="ARBA00003976"/>
    </source>
</evidence>
<dbReference type="AlphaFoldDB" id="A0A0D6R6B6"/>
<evidence type="ECO:0000256" key="4">
    <source>
        <dbReference type="ARBA" id="ARBA00005884"/>
    </source>
</evidence>
<evidence type="ECO:0000256" key="13">
    <source>
        <dbReference type="SAM" id="MobiDB-lite"/>
    </source>
</evidence>
<dbReference type="PROSITE" id="PS00518">
    <property type="entry name" value="ZF_RING_1"/>
    <property type="match status" value="1"/>
</dbReference>
<name>A0A0D6R6B6_ARACU</name>
<keyword evidence="7" id="KW-0479">Metal-binding</keyword>
<keyword evidence="8" id="KW-0677">Repeat</keyword>
<dbReference type="Pfam" id="PF05773">
    <property type="entry name" value="RWD"/>
    <property type="match status" value="1"/>
</dbReference>
<feature type="domain" description="RING-type" evidence="14">
    <location>
        <begin position="260"/>
        <end position="308"/>
    </location>
</feature>
<dbReference type="EMBL" id="GCKF01033162">
    <property type="protein sequence ID" value="JAG97435.1"/>
    <property type="molecule type" value="Transcribed_RNA"/>
</dbReference>